<gene>
    <name evidence="1" type="ORF">QO033_10925</name>
</gene>
<reference evidence="1 2" key="1">
    <citation type="submission" date="2023-05" db="EMBL/GenBank/DDBJ databases">
        <title>Pseudodonghicola sp. nov.</title>
        <authorList>
            <person name="Huang J."/>
        </authorList>
    </citation>
    <scope>NUCLEOTIDE SEQUENCE [LARGE SCALE GENOMIC DNA]</scope>
    <source>
        <strain evidence="1 2">IC7</strain>
    </source>
</reference>
<comment type="caution">
    <text evidence="1">The sequence shown here is derived from an EMBL/GenBank/DDBJ whole genome shotgun (WGS) entry which is preliminary data.</text>
</comment>
<dbReference type="InterPro" id="IPR029055">
    <property type="entry name" value="Ntn_hydrolases_N"/>
</dbReference>
<dbReference type="InterPro" id="IPR010430">
    <property type="entry name" value="DUF1028"/>
</dbReference>
<name>A0ABT7F0S1_9RHOB</name>
<dbReference type="PANTHER" id="PTHR39328">
    <property type="entry name" value="BLL2871 PROTEIN"/>
    <property type="match status" value="1"/>
</dbReference>
<dbReference type="SUPFAM" id="SSF56235">
    <property type="entry name" value="N-terminal nucleophile aminohydrolases (Ntn hydrolases)"/>
    <property type="match status" value="1"/>
</dbReference>
<dbReference type="Pfam" id="PF06267">
    <property type="entry name" value="DUF1028"/>
    <property type="match status" value="1"/>
</dbReference>
<sequence length="237" mass="25641">MTYSIVARDPATGHLGIAVASRFFAVGAVVPHLHASGAVATQAFVNPMWGVEGAERLKAGESAATVLADFIARDTGHRQRQAHMIDADNRIAAHTGADCVDWAGHCCAEGISVAGNMLAGPAVIEDTLACYLDNPDRPFAERLLLAMRAGEAAGGDKRGRQSAALRIHHGQDYPWLDIRSDDHPDPLSELERLLEVASERYLIFSRAFGTRDNFSGTTDRTEIDRAIAARERELQAR</sequence>
<protein>
    <submittedName>
        <fullName evidence="1">DUF1028 domain-containing protein</fullName>
    </submittedName>
</protein>
<organism evidence="1 2">
    <name type="scientific">Pseudodonghicola flavimaris</name>
    <dbReference type="NCBI Taxonomy" id="3050036"/>
    <lineage>
        <taxon>Bacteria</taxon>
        <taxon>Pseudomonadati</taxon>
        <taxon>Pseudomonadota</taxon>
        <taxon>Alphaproteobacteria</taxon>
        <taxon>Rhodobacterales</taxon>
        <taxon>Paracoccaceae</taxon>
        <taxon>Pseudodonghicola</taxon>
    </lineage>
</organism>
<evidence type="ECO:0000313" key="2">
    <source>
        <dbReference type="Proteomes" id="UP001243757"/>
    </source>
</evidence>
<dbReference type="Gene3D" id="3.60.20.10">
    <property type="entry name" value="Glutamine Phosphoribosylpyrophosphate, subunit 1, domain 1"/>
    <property type="match status" value="1"/>
</dbReference>
<dbReference type="RefSeq" id="WP_284481006.1">
    <property type="nucleotide sequence ID" value="NZ_JASNJD010000007.1"/>
</dbReference>
<dbReference type="EMBL" id="JASNJD010000007">
    <property type="protein sequence ID" value="MDK3018190.1"/>
    <property type="molecule type" value="Genomic_DNA"/>
</dbReference>
<accession>A0ABT7F0S1</accession>
<proteinExistence type="predicted"/>
<keyword evidence="2" id="KW-1185">Reference proteome</keyword>
<dbReference type="PANTHER" id="PTHR39328:SF1">
    <property type="entry name" value="BLL2871 PROTEIN"/>
    <property type="match status" value="1"/>
</dbReference>
<evidence type="ECO:0000313" key="1">
    <source>
        <dbReference type="EMBL" id="MDK3018190.1"/>
    </source>
</evidence>
<dbReference type="Proteomes" id="UP001243757">
    <property type="component" value="Unassembled WGS sequence"/>
</dbReference>